<proteinExistence type="inferred from homology"/>
<comment type="caution">
    <text evidence="5">The sequence shown here is derived from an EMBL/GenBank/DDBJ whole genome shotgun (WGS) entry which is preliminary data.</text>
</comment>
<dbReference type="InterPro" id="IPR037171">
    <property type="entry name" value="NagB/RpiA_transferase-like"/>
</dbReference>
<dbReference type="EMBL" id="JBHSNQ010000009">
    <property type="protein sequence ID" value="MFC5540242.1"/>
    <property type="molecule type" value="Genomic_DNA"/>
</dbReference>
<dbReference type="PANTHER" id="PTHR23407">
    <property type="entry name" value="ATPASE INHIBITOR/5-FORMYLTETRAHYDROFOLATE CYCLO-LIGASE"/>
    <property type="match status" value="1"/>
</dbReference>
<keyword evidence="4" id="KW-0460">Magnesium</keyword>
<evidence type="ECO:0000256" key="1">
    <source>
        <dbReference type="ARBA" id="ARBA00010638"/>
    </source>
</evidence>
<dbReference type="RefSeq" id="WP_342469572.1">
    <property type="nucleotide sequence ID" value="NZ_JBHSNQ010000009.1"/>
</dbReference>
<keyword evidence="3 4" id="KW-0067">ATP-binding</keyword>
<evidence type="ECO:0000256" key="3">
    <source>
        <dbReference type="ARBA" id="ARBA00022840"/>
    </source>
</evidence>
<keyword evidence="4" id="KW-0479">Metal-binding</keyword>
<sequence length="198" mass="23055">MNKKEWRKTIKSALSELSNETYHKYSSMIKERLMNEPFLKQCGTVAITISKPPEVETRKIIEELWRLEKRVAVPKCNPESRTMDFYEITSFSQLETVYMDLEEPIPSQTVYVSPEEIDLMIVPGIVFDAKGYRIGYGGGYYDRYLPKCSGRFISLAFHLQIVDELPKESHDIPVDIIITEKSVINCEHNRREQNEDNP</sequence>
<dbReference type="PIRSF" id="PIRSF006806">
    <property type="entry name" value="FTHF_cligase"/>
    <property type="match status" value="1"/>
</dbReference>
<dbReference type="PANTHER" id="PTHR23407:SF1">
    <property type="entry name" value="5-FORMYLTETRAHYDROFOLATE CYCLO-LIGASE"/>
    <property type="match status" value="1"/>
</dbReference>
<comment type="cofactor">
    <cofactor evidence="4">
        <name>Mg(2+)</name>
        <dbReference type="ChEBI" id="CHEBI:18420"/>
    </cofactor>
</comment>
<dbReference type="Gene3D" id="3.40.50.10420">
    <property type="entry name" value="NagB/RpiA/CoA transferase-like"/>
    <property type="match status" value="1"/>
</dbReference>
<accession>A0ABW0R836</accession>
<evidence type="ECO:0000256" key="2">
    <source>
        <dbReference type="ARBA" id="ARBA00022741"/>
    </source>
</evidence>
<dbReference type="SUPFAM" id="SSF100950">
    <property type="entry name" value="NagB/RpiA/CoA transferase-like"/>
    <property type="match status" value="1"/>
</dbReference>
<dbReference type="Pfam" id="PF01812">
    <property type="entry name" value="5-FTHF_cyc-lig"/>
    <property type="match status" value="1"/>
</dbReference>
<comment type="catalytic activity">
    <reaction evidence="4">
        <text>(6S)-5-formyl-5,6,7,8-tetrahydrofolate + ATP = (6R)-5,10-methenyltetrahydrofolate + ADP + phosphate</text>
        <dbReference type="Rhea" id="RHEA:10488"/>
        <dbReference type="ChEBI" id="CHEBI:30616"/>
        <dbReference type="ChEBI" id="CHEBI:43474"/>
        <dbReference type="ChEBI" id="CHEBI:57455"/>
        <dbReference type="ChEBI" id="CHEBI:57457"/>
        <dbReference type="ChEBI" id="CHEBI:456216"/>
        <dbReference type="EC" id="6.3.3.2"/>
    </reaction>
</comment>
<dbReference type="NCBIfam" id="TIGR02727">
    <property type="entry name" value="MTHFS_bact"/>
    <property type="match status" value="1"/>
</dbReference>
<gene>
    <name evidence="5" type="ORF">ACFPOH_00330</name>
</gene>
<dbReference type="Proteomes" id="UP001595978">
    <property type="component" value="Unassembled WGS sequence"/>
</dbReference>
<dbReference type="InterPro" id="IPR002698">
    <property type="entry name" value="FTHF_cligase"/>
</dbReference>
<dbReference type="EC" id="6.3.3.2" evidence="4"/>
<keyword evidence="6" id="KW-1185">Reference proteome</keyword>
<evidence type="ECO:0000256" key="4">
    <source>
        <dbReference type="RuleBase" id="RU361279"/>
    </source>
</evidence>
<protein>
    <recommendedName>
        <fullName evidence="4">5-formyltetrahydrofolate cyclo-ligase</fullName>
        <ecNumber evidence="4">6.3.3.2</ecNumber>
    </recommendedName>
</protein>
<keyword evidence="5" id="KW-0436">Ligase</keyword>
<keyword evidence="2 4" id="KW-0547">Nucleotide-binding</keyword>
<evidence type="ECO:0000313" key="5">
    <source>
        <dbReference type="EMBL" id="MFC5540242.1"/>
    </source>
</evidence>
<name>A0ABW0R836_9BACL</name>
<organism evidence="5 6">
    <name type="scientific">Ureibacillus suwonensis</name>
    <dbReference type="NCBI Taxonomy" id="313007"/>
    <lineage>
        <taxon>Bacteria</taxon>
        <taxon>Bacillati</taxon>
        <taxon>Bacillota</taxon>
        <taxon>Bacilli</taxon>
        <taxon>Bacillales</taxon>
        <taxon>Caryophanaceae</taxon>
        <taxon>Ureibacillus</taxon>
    </lineage>
</organism>
<comment type="similarity">
    <text evidence="1 4">Belongs to the 5-formyltetrahydrofolate cyclo-ligase family.</text>
</comment>
<dbReference type="InterPro" id="IPR024185">
    <property type="entry name" value="FTHF_cligase-like_sf"/>
</dbReference>
<evidence type="ECO:0000313" key="6">
    <source>
        <dbReference type="Proteomes" id="UP001595978"/>
    </source>
</evidence>
<dbReference type="GO" id="GO:0030272">
    <property type="term" value="F:5-formyltetrahydrofolate cyclo-ligase activity"/>
    <property type="evidence" value="ECO:0007669"/>
    <property type="project" value="UniProtKB-EC"/>
</dbReference>
<reference evidence="6" key="1">
    <citation type="journal article" date="2019" name="Int. J. Syst. Evol. Microbiol.">
        <title>The Global Catalogue of Microorganisms (GCM) 10K type strain sequencing project: providing services to taxonomists for standard genome sequencing and annotation.</title>
        <authorList>
            <consortium name="The Broad Institute Genomics Platform"/>
            <consortium name="The Broad Institute Genome Sequencing Center for Infectious Disease"/>
            <person name="Wu L."/>
            <person name="Ma J."/>
        </authorList>
    </citation>
    <scope>NUCLEOTIDE SEQUENCE [LARGE SCALE GENOMIC DNA]</scope>
    <source>
        <strain evidence="6">CCUG 56331</strain>
    </source>
</reference>